<evidence type="ECO:0000313" key="5">
    <source>
        <dbReference type="Proteomes" id="UP000294919"/>
    </source>
</evidence>
<dbReference type="GO" id="GO:0016301">
    <property type="term" value="F:kinase activity"/>
    <property type="evidence" value="ECO:0007669"/>
    <property type="project" value="UniProtKB-KW"/>
</dbReference>
<gene>
    <name evidence="4" type="ORF">EV214_1428</name>
</gene>
<sequence>MIDFTACQVNKFKGYGGANGNKINVLYDGTSYMLKFPPVPTKSKVMSYTNSCISEYLACHIFETLGFTVQETLLGTYTDRRGKEKIVVACKDFTADGKKLMEFAHLKNTCVDSEQSGYGTELSSIMKAIDEQSLVEPQKLKDFFWDMFIADAFLGNFDRHNGNWGILIDEQQQCAEIAPIYDCGSCLYPQMDQAGMQTVLNDEKEINQRIYVFPTAAILENGNKISYFDYISSLKNEDCNRALKRIAERIDMDILNKLVEETPTITEIQKDFYKVILSERKEKILDYSMELLLKQEFSQQEQESSPELTQEFTM</sequence>
<dbReference type="AlphaFoldDB" id="A0A4R2KPZ7"/>
<reference evidence="4 5" key="1">
    <citation type="submission" date="2019-03" db="EMBL/GenBank/DDBJ databases">
        <title>Genomic Encyclopedia of Type Strains, Phase IV (KMG-IV): sequencing the most valuable type-strain genomes for metagenomic binning, comparative biology and taxonomic classification.</title>
        <authorList>
            <person name="Goeker M."/>
        </authorList>
    </citation>
    <scope>NUCLEOTIDE SEQUENCE [LARGE SCALE GENOMIC DNA]</scope>
    <source>
        <strain evidence="4 5">DSM 102940</strain>
    </source>
</reference>
<evidence type="ECO:0000259" key="3">
    <source>
        <dbReference type="Pfam" id="PF07804"/>
    </source>
</evidence>
<dbReference type="Proteomes" id="UP000294919">
    <property type="component" value="Unassembled WGS sequence"/>
</dbReference>
<dbReference type="Gene3D" id="1.10.1070.20">
    <property type="match status" value="1"/>
</dbReference>
<evidence type="ECO:0000256" key="2">
    <source>
        <dbReference type="ARBA" id="ARBA00022777"/>
    </source>
</evidence>
<protein>
    <submittedName>
        <fullName evidence="4">Cell translocating kinase A-like protein</fullName>
    </submittedName>
</protein>
<dbReference type="CDD" id="cd17792">
    <property type="entry name" value="CtkA"/>
    <property type="match status" value="1"/>
</dbReference>
<keyword evidence="1" id="KW-0808">Transferase</keyword>
<feature type="domain" description="HipA-like C-terminal" evidence="3">
    <location>
        <begin position="21"/>
        <end position="250"/>
    </location>
</feature>
<dbReference type="Gene3D" id="3.30.200.120">
    <property type="match status" value="1"/>
</dbReference>
<dbReference type="OrthoDB" id="9812605at2"/>
<dbReference type="Pfam" id="PF07804">
    <property type="entry name" value="HipA_C"/>
    <property type="match status" value="1"/>
</dbReference>
<comment type="caution">
    <text evidence="4">The sequence shown here is derived from an EMBL/GenBank/DDBJ whole genome shotgun (WGS) entry which is preliminary data.</text>
</comment>
<accession>A0A4R2KPZ7</accession>
<dbReference type="InterPro" id="IPR012893">
    <property type="entry name" value="HipA-like_C"/>
</dbReference>
<evidence type="ECO:0000313" key="4">
    <source>
        <dbReference type="EMBL" id="TCO68685.1"/>
    </source>
</evidence>
<dbReference type="EMBL" id="SLWV01000042">
    <property type="protein sequence ID" value="TCO68685.1"/>
    <property type="molecule type" value="Genomic_DNA"/>
</dbReference>
<organism evidence="4 5">
    <name type="scientific">Marinisporobacter balticus</name>
    <dbReference type="NCBI Taxonomy" id="2018667"/>
    <lineage>
        <taxon>Bacteria</taxon>
        <taxon>Bacillati</taxon>
        <taxon>Bacillota</taxon>
        <taxon>Clostridia</taxon>
        <taxon>Peptostreptococcales</taxon>
        <taxon>Thermotaleaceae</taxon>
        <taxon>Marinisporobacter</taxon>
    </lineage>
</organism>
<proteinExistence type="predicted"/>
<evidence type="ECO:0000256" key="1">
    <source>
        <dbReference type="ARBA" id="ARBA00022679"/>
    </source>
</evidence>
<dbReference type="RefSeq" id="WP_132248124.1">
    <property type="nucleotide sequence ID" value="NZ_SLWV01000042.1"/>
</dbReference>
<keyword evidence="2 4" id="KW-0418">Kinase</keyword>
<keyword evidence="5" id="KW-1185">Reference proteome</keyword>
<name>A0A4R2KPZ7_9FIRM</name>